<comment type="caution">
    <text evidence="4">The sequence shown here is derived from an EMBL/GenBank/DDBJ whole genome shotgun (WGS) entry which is preliminary data.</text>
</comment>
<dbReference type="PROSITE" id="PS51186">
    <property type="entry name" value="GNAT"/>
    <property type="match status" value="1"/>
</dbReference>
<dbReference type="Proteomes" id="UP000780875">
    <property type="component" value="Unassembled WGS sequence"/>
</dbReference>
<name>A0ABS7UID0_9ACTN</name>
<accession>A0ABS7UID0</accession>
<evidence type="ECO:0000259" key="3">
    <source>
        <dbReference type="PROSITE" id="PS51186"/>
    </source>
</evidence>
<dbReference type="GO" id="GO:0016746">
    <property type="term" value="F:acyltransferase activity"/>
    <property type="evidence" value="ECO:0007669"/>
    <property type="project" value="UniProtKB-KW"/>
</dbReference>
<keyword evidence="2 4" id="KW-0012">Acyltransferase</keyword>
<dbReference type="SUPFAM" id="SSF55729">
    <property type="entry name" value="Acyl-CoA N-acyltransferases (Nat)"/>
    <property type="match status" value="1"/>
</dbReference>
<evidence type="ECO:0000256" key="1">
    <source>
        <dbReference type="ARBA" id="ARBA00022679"/>
    </source>
</evidence>
<organism evidence="4 5">
    <name type="scientific">Nocardioides mangrovi</name>
    <dbReference type="NCBI Taxonomy" id="2874580"/>
    <lineage>
        <taxon>Bacteria</taxon>
        <taxon>Bacillati</taxon>
        <taxon>Actinomycetota</taxon>
        <taxon>Actinomycetes</taxon>
        <taxon>Propionibacteriales</taxon>
        <taxon>Nocardioidaceae</taxon>
        <taxon>Nocardioides</taxon>
    </lineage>
</organism>
<dbReference type="PANTHER" id="PTHR43877:SF2">
    <property type="entry name" value="AMINOALKYLPHOSPHONATE N-ACETYLTRANSFERASE-RELATED"/>
    <property type="match status" value="1"/>
</dbReference>
<evidence type="ECO:0000256" key="2">
    <source>
        <dbReference type="ARBA" id="ARBA00023315"/>
    </source>
</evidence>
<dbReference type="Pfam" id="PF00583">
    <property type="entry name" value="Acetyltransf_1"/>
    <property type="match status" value="1"/>
</dbReference>
<keyword evidence="1 4" id="KW-0808">Transferase</keyword>
<gene>
    <name evidence="4" type="ORF">K8U61_20510</name>
</gene>
<dbReference type="EC" id="2.3.1.-" evidence="4"/>
<dbReference type="InterPro" id="IPR016181">
    <property type="entry name" value="Acyl_CoA_acyltransferase"/>
</dbReference>
<dbReference type="PANTHER" id="PTHR43877">
    <property type="entry name" value="AMINOALKYLPHOSPHONATE N-ACETYLTRANSFERASE-RELATED-RELATED"/>
    <property type="match status" value="1"/>
</dbReference>
<evidence type="ECO:0000313" key="4">
    <source>
        <dbReference type="EMBL" id="MBZ5740565.1"/>
    </source>
</evidence>
<proteinExistence type="predicted"/>
<dbReference type="EMBL" id="JAIQZJ010000015">
    <property type="protein sequence ID" value="MBZ5740565.1"/>
    <property type="molecule type" value="Genomic_DNA"/>
</dbReference>
<protein>
    <submittedName>
        <fullName evidence="4">GNAT family N-acetyltransferase</fullName>
        <ecNumber evidence="4">2.3.1.-</ecNumber>
    </submittedName>
</protein>
<evidence type="ECO:0000313" key="5">
    <source>
        <dbReference type="Proteomes" id="UP000780875"/>
    </source>
</evidence>
<keyword evidence="5" id="KW-1185">Reference proteome</keyword>
<dbReference type="InterPro" id="IPR050832">
    <property type="entry name" value="Bact_Acetyltransf"/>
</dbReference>
<reference evidence="4 5" key="1">
    <citation type="submission" date="2021-09" db="EMBL/GenBank/DDBJ databases">
        <title>Whole genome sequence of Nocardioides sp. GBK3QG-3.</title>
        <authorList>
            <person name="Tuo L."/>
        </authorList>
    </citation>
    <scope>NUCLEOTIDE SEQUENCE [LARGE SCALE GENOMIC DNA]</scope>
    <source>
        <strain evidence="4 5">GBK3QG-3</strain>
    </source>
</reference>
<dbReference type="RefSeq" id="WP_224124926.1">
    <property type="nucleotide sequence ID" value="NZ_JAIQZJ010000015.1"/>
</dbReference>
<dbReference type="Gene3D" id="3.40.630.30">
    <property type="match status" value="1"/>
</dbReference>
<feature type="domain" description="N-acetyltransferase" evidence="3">
    <location>
        <begin position="1"/>
        <end position="158"/>
    </location>
</feature>
<sequence length="159" mass="17292">MRVGYGHPDALRLIDEVQQEYVLRYGGPDETPLDPLMFEPPAGSFYVGYLEGRRTVATGAWRRTDVLALGGTTAVEVKRMYVAPAARGRGAARVMLAHLEDAAAESGADVVVLETGLAQPEAIGLYESSGYQPIPAFGFYRDAPLSRCYAKRVRRPTTA</sequence>
<dbReference type="InterPro" id="IPR000182">
    <property type="entry name" value="GNAT_dom"/>
</dbReference>